<reference evidence="1 2" key="1">
    <citation type="submission" date="2024-01" db="EMBL/GenBank/DDBJ databases">
        <authorList>
            <person name="Waweru B."/>
        </authorList>
    </citation>
    <scope>NUCLEOTIDE SEQUENCE [LARGE SCALE GENOMIC DNA]</scope>
</reference>
<name>A0AAV1STH4_9ROSI</name>
<comment type="caution">
    <text evidence="1">The sequence shown here is derived from an EMBL/GenBank/DDBJ whole genome shotgun (WGS) entry which is preliminary data.</text>
</comment>
<keyword evidence="2" id="KW-1185">Reference proteome</keyword>
<sequence length="140" mass="15418">MGYLVSIDVEGSKGYYSGAKKVRKGLAKKKRSVLGKVWNYEEARRESCKGVVLSEGLFTVGHGKARNEGTYARLLALKGRCMEKELGARAMLRTKCAHSCYVLSMASSAGRRVRVLGRGCCDVDKKVDGYEEEEEIKGSD</sequence>
<protein>
    <submittedName>
        <fullName evidence="1">Uncharacterized protein</fullName>
    </submittedName>
</protein>
<dbReference type="AlphaFoldDB" id="A0AAV1STH4"/>
<evidence type="ECO:0000313" key="2">
    <source>
        <dbReference type="Proteomes" id="UP001314170"/>
    </source>
</evidence>
<proteinExistence type="predicted"/>
<accession>A0AAV1STH4</accession>
<evidence type="ECO:0000313" key="1">
    <source>
        <dbReference type="EMBL" id="CAK7355860.1"/>
    </source>
</evidence>
<dbReference type="EMBL" id="CAWUPB010001197">
    <property type="protein sequence ID" value="CAK7355860.1"/>
    <property type="molecule type" value="Genomic_DNA"/>
</dbReference>
<organism evidence="1 2">
    <name type="scientific">Dovyalis caffra</name>
    <dbReference type="NCBI Taxonomy" id="77055"/>
    <lineage>
        <taxon>Eukaryota</taxon>
        <taxon>Viridiplantae</taxon>
        <taxon>Streptophyta</taxon>
        <taxon>Embryophyta</taxon>
        <taxon>Tracheophyta</taxon>
        <taxon>Spermatophyta</taxon>
        <taxon>Magnoliopsida</taxon>
        <taxon>eudicotyledons</taxon>
        <taxon>Gunneridae</taxon>
        <taxon>Pentapetalae</taxon>
        <taxon>rosids</taxon>
        <taxon>fabids</taxon>
        <taxon>Malpighiales</taxon>
        <taxon>Salicaceae</taxon>
        <taxon>Flacourtieae</taxon>
        <taxon>Dovyalis</taxon>
    </lineage>
</organism>
<dbReference type="Proteomes" id="UP001314170">
    <property type="component" value="Unassembled WGS sequence"/>
</dbReference>
<gene>
    <name evidence="1" type="ORF">DCAF_LOCUS26123</name>
</gene>